<accession>A0ABT9FSX8</accession>
<feature type="transmembrane region" description="Helical" evidence="5">
    <location>
        <begin position="29"/>
        <end position="48"/>
    </location>
</feature>
<feature type="transmembrane region" description="Helical" evidence="5">
    <location>
        <begin position="260"/>
        <end position="286"/>
    </location>
</feature>
<dbReference type="PANTHER" id="PTHR10361">
    <property type="entry name" value="SODIUM-BILE ACID COTRANSPORTER"/>
    <property type="match status" value="1"/>
</dbReference>
<keyword evidence="2 5" id="KW-0812">Transmembrane</keyword>
<feature type="transmembrane region" description="Helical" evidence="5">
    <location>
        <begin position="60"/>
        <end position="81"/>
    </location>
</feature>
<proteinExistence type="predicted"/>
<evidence type="ECO:0000256" key="1">
    <source>
        <dbReference type="ARBA" id="ARBA00004141"/>
    </source>
</evidence>
<keyword evidence="7" id="KW-1185">Reference proteome</keyword>
<dbReference type="InterPro" id="IPR038770">
    <property type="entry name" value="Na+/solute_symporter_sf"/>
</dbReference>
<dbReference type="EMBL" id="JAPCKK010000016">
    <property type="protein sequence ID" value="MDP4097828.1"/>
    <property type="molecule type" value="Genomic_DNA"/>
</dbReference>
<dbReference type="InterPro" id="IPR004710">
    <property type="entry name" value="Bilac:Na_transpt"/>
</dbReference>
<evidence type="ECO:0000313" key="6">
    <source>
        <dbReference type="EMBL" id="MDP4097828.1"/>
    </source>
</evidence>
<dbReference type="Gene3D" id="1.20.1530.20">
    <property type="match status" value="1"/>
</dbReference>
<dbReference type="RefSeq" id="WP_305755403.1">
    <property type="nucleotide sequence ID" value="NZ_JAPCKK010000016.1"/>
</dbReference>
<evidence type="ECO:0000313" key="7">
    <source>
        <dbReference type="Proteomes" id="UP001241848"/>
    </source>
</evidence>
<evidence type="ECO:0000256" key="4">
    <source>
        <dbReference type="ARBA" id="ARBA00023136"/>
    </source>
</evidence>
<feature type="transmembrane region" description="Helical" evidence="5">
    <location>
        <begin position="7"/>
        <end position="23"/>
    </location>
</feature>
<dbReference type="PANTHER" id="PTHR10361:SF28">
    <property type="entry name" value="P3 PROTEIN-RELATED"/>
    <property type="match status" value="1"/>
</dbReference>
<feature type="transmembrane region" description="Helical" evidence="5">
    <location>
        <begin position="116"/>
        <end position="138"/>
    </location>
</feature>
<feature type="transmembrane region" description="Helical" evidence="5">
    <location>
        <begin position="150"/>
        <end position="174"/>
    </location>
</feature>
<dbReference type="InterPro" id="IPR002657">
    <property type="entry name" value="BilAc:Na_symport/Acr3"/>
</dbReference>
<evidence type="ECO:0000256" key="5">
    <source>
        <dbReference type="SAM" id="Phobius"/>
    </source>
</evidence>
<evidence type="ECO:0000256" key="3">
    <source>
        <dbReference type="ARBA" id="ARBA00022989"/>
    </source>
</evidence>
<protein>
    <submittedName>
        <fullName evidence="6">Bile acid:sodium symporter family protein</fullName>
    </submittedName>
</protein>
<dbReference type="Proteomes" id="UP001241848">
    <property type="component" value="Unassembled WGS sequence"/>
</dbReference>
<feature type="transmembrane region" description="Helical" evidence="5">
    <location>
        <begin position="217"/>
        <end position="239"/>
    </location>
</feature>
<reference evidence="6 7" key="1">
    <citation type="submission" date="2022-10" db="EMBL/GenBank/DDBJ databases">
        <title>Paenibacillus description and whole genome data of maize root bacterial community.</title>
        <authorList>
            <person name="Marton D."/>
            <person name="Farkas M."/>
            <person name="Cserhati M."/>
        </authorList>
    </citation>
    <scope>NUCLEOTIDE SEQUENCE [LARGE SCALE GENOMIC DNA]</scope>
    <source>
        <strain evidence="6 7">P96</strain>
    </source>
</reference>
<comment type="caution">
    <text evidence="6">The sequence shown here is derived from an EMBL/GenBank/DDBJ whole genome shotgun (WGS) entry which is preliminary data.</text>
</comment>
<gene>
    <name evidence="6" type="ORF">OIN60_13715</name>
</gene>
<sequence length="328" mass="35834">MEKWTPLIAPGSLVLGILLARWLSPYIGLVPWIFAFMTFAGSLGSSFNDLKRVLARPLPLLMSLLLLHVWMPLVGWAAGSLFFPSDIYTITGILLAFTIPTGIISFMWVSIFKGNIAVTLSLILIDTFLSPFIVPYTLKVVVGADVQIDTLGMMAGLLWMVVLPSLLGMLLNYLTKGQIKNGLGPLLAPFSKIGLIAVISINGSVVAPFMLDFDWKLVQIAMVILLVAASGYLFGLLAARLCKWDRGITVAMTFNCGMRNISAGTVLAMTYFAPAVVLPVILGSLFQQILASSYAKLLRFIYRKQDQAALTSEISSYKAGHRRNRPDV</sequence>
<dbReference type="Pfam" id="PF01758">
    <property type="entry name" value="SBF"/>
    <property type="match status" value="1"/>
</dbReference>
<name>A0ABT9FSX8_9BACL</name>
<keyword evidence="3 5" id="KW-1133">Transmembrane helix</keyword>
<feature type="transmembrane region" description="Helical" evidence="5">
    <location>
        <begin position="186"/>
        <end position="211"/>
    </location>
</feature>
<feature type="transmembrane region" description="Helical" evidence="5">
    <location>
        <begin position="87"/>
        <end position="109"/>
    </location>
</feature>
<comment type="subcellular location">
    <subcellularLocation>
        <location evidence="1">Membrane</location>
        <topology evidence="1">Multi-pass membrane protein</topology>
    </subcellularLocation>
</comment>
<organism evidence="6 7">
    <name type="scientific">Paenibacillus zeirhizosphaerae</name>
    <dbReference type="NCBI Taxonomy" id="2987519"/>
    <lineage>
        <taxon>Bacteria</taxon>
        <taxon>Bacillati</taxon>
        <taxon>Bacillota</taxon>
        <taxon>Bacilli</taxon>
        <taxon>Bacillales</taxon>
        <taxon>Paenibacillaceae</taxon>
        <taxon>Paenibacillus</taxon>
    </lineage>
</organism>
<keyword evidence="4 5" id="KW-0472">Membrane</keyword>
<evidence type="ECO:0000256" key="2">
    <source>
        <dbReference type="ARBA" id="ARBA00022692"/>
    </source>
</evidence>